<keyword evidence="2" id="KW-0489">Methyltransferase</keyword>
<sequence length="545" mass="62035">MSKQAKNIMANLNKGESPGPIGKSLLVSLLSDKICGWNHAESHVLMPLTVPQWFHNTCASFRNATEPPAKKICARRSLQFSSPVKDRRSSKSENNDPEPNFLDLGMRPIENGSVNSTSFEISQTTSHRGNTDDMPANLDDLYFDDQMNAEMIDCSPNIATDNIESSEGENRAQLQVSQQSEDSLHEEAFQAEENAEEQFVLEATPVGLVTPNTAGIADSPQQPGKKRVPCPARWKANMRKKTFNTGKSHISSTGKERKARELGPGCTEKCNRCKTRLTLERREEIRKAFWDIGNHQRQLDYVCSRTKSNTPKKKYAEPRKNGKEVTKTYFFQVNGKDVRVCKKTFMDTLSICDSWLKTSTENSRGESGIAPPDMRGKHTKSTISRKNKDLNDSVREHINLIPRIESHYTRSKTKREYLENGLSIEELYRRYLIWVAEKNLPVVASARQYRKIFNEEFNIGFFMPKSDQCALCSRWKHATTEEKSKMARQFALHTENRNISRNLKASDKLNSEKEENFGKLCVASFDMQKILTCPKSEVADFLLQK</sequence>
<organism evidence="2 3">
    <name type="scientific">Frankliniella fusca</name>
    <dbReference type="NCBI Taxonomy" id="407009"/>
    <lineage>
        <taxon>Eukaryota</taxon>
        <taxon>Metazoa</taxon>
        <taxon>Ecdysozoa</taxon>
        <taxon>Arthropoda</taxon>
        <taxon>Hexapoda</taxon>
        <taxon>Insecta</taxon>
        <taxon>Pterygota</taxon>
        <taxon>Neoptera</taxon>
        <taxon>Paraneoptera</taxon>
        <taxon>Thysanoptera</taxon>
        <taxon>Terebrantia</taxon>
        <taxon>Thripoidea</taxon>
        <taxon>Thripidae</taxon>
        <taxon>Frankliniella</taxon>
    </lineage>
</organism>
<feature type="region of interest" description="Disordered" evidence="1">
    <location>
        <begin position="82"/>
        <end position="107"/>
    </location>
</feature>
<reference evidence="2" key="2">
    <citation type="journal article" date="2023" name="BMC Genomics">
        <title>Pest status, molecular evolution, and epigenetic factors derived from the genome assembly of Frankliniella fusca, a thysanopteran phytovirus vector.</title>
        <authorList>
            <person name="Catto M.A."/>
            <person name="Labadie P.E."/>
            <person name="Jacobson A.L."/>
            <person name="Kennedy G.G."/>
            <person name="Srinivasan R."/>
            <person name="Hunt B.G."/>
        </authorList>
    </citation>
    <scope>NUCLEOTIDE SEQUENCE</scope>
    <source>
        <strain evidence="2">PL_HMW_Pooled</strain>
    </source>
</reference>
<reference evidence="2" key="1">
    <citation type="submission" date="2021-07" db="EMBL/GenBank/DDBJ databases">
        <authorList>
            <person name="Catto M.A."/>
            <person name="Jacobson A."/>
            <person name="Kennedy G."/>
            <person name="Labadie P."/>
            <person name="Hunt B.G."/>
            <person name="Srinivasan R."/>
        </authorList>
    </citation>
    <scope>NUCLEOTIDE SEQUENCE</scope>
    <source>
        <strain evidence="2">PL_HMW_Pooled</strain>
        <tissue evidence="2">Head</tissue>
    </source>
</reference>
<feature type="region of interest" description="Disordered" evidence="1">
    <location>
        <begin position="359"/>
        <end position="389"/>
    </location>
</feature>
<feature type="compositionally biased region" description="Basic and acidic residues" evidence="1">
    <location>
        <begin position="84"/>
        <end position="94"/>
    </location>
</feature>
<evidence type="ECO:0000313" key="2">
    <source>
        <dbReference type="EMBL" id="KAK3914271.1"/>
    </source>
</evidence>
<keyword evidence="2" id="KW-0808">Transferase</keyword>
<dbReference type="Proteomes" id="UP001219518">
    <property type="component" value="Unassembled WGS sequence"/>
</dbReference>
<evidence type="ECO:0000313" key="3">
    <source>
        <dbReference type="Proteomes" id="UP001219518"/>
    </source>
</evidence>
<dbReference type="PANTHER" id="PTHR10773:SF19">
    <property type="match status" value="1"/>
</dbReference>
<name>A0AAE1LBU1_9NEOP</name>
<dbReference type="PANTHER" id="PTHR10773">
    <property type="entry name" value="DNA-DIRECTED RNA POLYMERASES I, II, AND III SUBUNIT RPABC2"/>
    <property type="match status" value="1"/>
</dbReference>
<protein>
    <submittedName>
        <fullName evidence="2">Ribosomal RNA large subunit methyltransferase H</fullName>
    </submittedName>
</protein>
<evidence type="ECO:0000256" key="1">
    <source>
        <dbReference type="SAM" id="MobiDB-lite"/>
    </source>
</evidence>
<dbReference type="EMBL" id="JAHWGI010000367">
    <property type="protein sequence ID" value="KAK3914271.1"/>
    <property type="molecule type" value="Genomic_DNA"/>
</dbReference>
<dbReference type="GO" id="GO:0008168">
    <property type="term" value="F:methyltransferase activity"/>
    <property type="evidence" value="ECO:0007669"/>
    <property type="project" value="UniProtKB-KW"/>
</dbReference>
<proteinExistence type="predicted"/>
<accession>A0AAE1LBU1</accession>
<gene>
    <name evidence="2" type="ORF">KUF71_023684</name>
</gene>
<dbReference type="GO" id="GO:0032259">
    <property type="term" value="P:methylation"/>
    <property type="evidence" value="ECO:0007669"/>
    <property type="project" value="UniProtKB-KW"/>
</dbReference>
<keyword evidence="3" id="KW-1185">Reference proteome</keyword>
<dbReference type="AlphaFoldDB" id="A0AAE1LBU1"/>
<comment type="caution">
    <text evidence="2">The sequence shown here is derived from an EMBL/GenBank/DDBJ whole genome shotgun (WGS) entry which is preliminary data.</text>
</comment>